<feature type="compositionally biased region" description="Low complexity" evidence="1">
    <location>
        <begin position="181"/>
        <end position="196"/>
    </location>
</feature>
<name>A0AAQ3X7H7_PASNO</name>
<feature type="region of interest" description="Disordered" evidence="1">
    <location>
        <begin position="314"/>
        <end position="335"/>
    </location>
</feature>
<feature type="region of interest" description="Disordered" evidence="1">
    <location>
        <begin position="160"/>
        <end position="226"/>
    </location>
</feature>
<accession>A0AAQ3X7H7</accession>
<organism evidence="2 4">
    <name type="scientific">Paspalum notatum var. saurae</name>
    <dbReference type="NCBI Taxonomy" id="547442"/>
    <lineage>
        <taxon>Eukaryota</taxon>
        <taxon>Viridiplantae</taxon>
        <taxon>Streptophyta</taxon>
        <taxon>Embryophyta</taxon>
        <taxon>Tracheophyta</taxon>
        <taxon>Spermatophyta</taxon>
        <taxon>Magnoliopsida</taxon>
        <taxon>Liliopsida</taxon>
        <taxon>Poales</taxon>
        <taxon>Poaceae</taxon>
        <taxon>PACMAD clade</taxon>
        <taxon>Panicoideae</taxon>
        <taxon>Andropogonodae</taxon>
        <taxon>Paspaleae</taxon>
        <taxon>Paspalinae</taxon>
        <taxon>Paspalum</taxon>
    </lineage>
</organism>
<evidence type="ECO:0000256" key="1">
    <source>
        <dbReference type="SAM" id="MobiDB-lite"/>
    </source>
</evidence>
<dbReference type="GO" id="GO:0004842">
    <property type="term" value="F:ubiquitin-protein transferase activity"/>
    <property type="evidence" value="ECO:0007669"/>
    <property type="project" value="InterPro"/>
</dbReference>
<dbReference type="Proteomes" id="UP001341281">
    <property type="component" value="Chromosome 08"/>
</dbReference>
<dbReference type="PANTHER" id="PTHR12603">
    <property type="entry name" value="CCR4-NOT TRANSCRIPTION COMPLEX RELATED"/>
    <property type="match status" value="1"/>
</dbReference>
<dbReference type="Gene3D" id="3.30.70.330">
    <property type="match status" value="1"/>
</dbReference>
<dbReference type="InterPro" id="IPR039780">
    <property type="entry name" value="Mot2"/>
</dbReference>
<evidence type="ECO:0000313" key="4">
    <source>
        <dbReference type="Proteomes" id="UP001341281"/>
    </source>
</evidence>
<protein>
    <recommendedName>
        <fullName evidence="5">RNA binding (RRM/RBD/RNP motifs) family protein</fullName>
    </recommendedName>
</protein>
<evidence type="ECO:0008006" key="5">
    <source>
        <dbReference type="Google" id="ProtNLM"/>
    </source>
</evidence>
<proteinExistence type="predicted"/>
<sequence length="1011" mass="110263">MSFFVMYITYAKEEEAIRCIQAVHNFALEGKVLRACFGTTKYCHAWLRNMTCGNPDCLYLHDVGSQEDSFTKDEVISAYTRTRVPQMASSVSQRRSGTVLPPPTDHFSYSAVVSAKHTVKNGTLNTTNHPRFSPPNSSSGRSLLPLAASWEEHDLNARTTATGVTSSQSHSKSKSDPQGNSFLSSSTISSTRIPSSWNDDTSTAPKKSGGQQVSEQESKTLQPYKPGIAKETQALSSLDIDFSTIPSTWNDDDIVVSDGMSKGSEENQVPNENAKLINLAPKSHMVPKKDTTVNISSKSPSDFISNLAISKSDVKTGDGDHTNITPKSPTSNDVTCQSTHASRERILEDIGPRDNGIEKLSAQISSVKLGGKDEVPSMAGNQQPDAMPCTSVAVPMSQNFDKDQWHKLDGILPSENKDTVLSCQYSDKHLDWSPELQSCSVTSSNDIVNSTMISDQLYSRLMDGSDKPSYSSFAHFPNTFDTSLWNDTETNPTLTTGIRTSSHMQTGSSSVSNTYTLLNEGQDGLGTVYTLGNVSEHHGMGSHQHGTMGSVRMDSIGSFDKTISVNKDESRIISDMLSSEFNLWDDSYSTANNFVRMLRESENNNAPFTVPSWKSGSRSKESRFSFARQDSQGNLLDSSLGNCVTEQNFSLLPHNSRGTVYQNSLAFKSLEDDCSNSNSLPVLDMPATGEYYYDTFSFMCLMMILCAYEEFAFSAQEVSKPPPRLPSPFSSGFSSQDGPNPHSRFPSAFASGFSSQDGPNQACGSTYQDTLLCDNVSGGSSNHYQAQFGRHKNDIEFDDPAILAVGKGLMPRIGDSGLEMKSTPAFPAQLQTANGDPSFLAQNHGPVSPYVQMPQQPRNSQLTNGHWDGWSDLRQGNNTPTSDMSRMLYPNEAHNLHMLACMPEVDSGVVHLWAHECLLGLKLTSMNLSFETGDWKVRCAGKNKAAEVEIDRDVYNALQGRGLLKWNANGLFKGCSVCLSCCCSAAVGTGGLCSAASPEIPARWRWHPGSP</sequence>
<keyword evidence="4" id="KW-1185">Reference proteome</keyword>
<feature type="region of interest" description="Disordered" evidence="1">
    <location>
        <begin position="121"/>
        <end position="140"/>
    </location>
</feature>
<reference evidence="2 4" key="1">
    <citation type="submission" date="2024-02" db="EMBL/GenBank/DDBJ databases">
        <title>High-quality chromosome-scale genome assembly of Pensacola bahiagrass (Paspalum notatum Flugge var. saurae).</title>
        <authorList>
            <person name="Vega J.M."/>
            <person name="Podio M."/>
            <person name="Orjuela J."/>
            <person name="Siena L.A."/>
            <person name="Pessino S.C."/>
            <person name="Combes M.C."/>
            <person name="Mariac C."/>
            <person name="Albertini E."/>
            <person name="Pupilli F."/>
            <person name="Ortiz J.P.A."/>
            <person name="Leblanc O."/>
        </authorList>
    </citation>
    <scope>NUCLEOTIDE SEQUENCE [LARGE SCALE GENOMIC DNA]</scope>
    <source>
        <strain evidence="2">R1</strain>
        <tissue evidence="2">Leaf</tissue>
    </source>
</reference>
<feature type="compositionally biased region" description="Polar residues" evidence="1">
    <location>
        <begin position="197"/>
        <end position="221"/>
    </location>
</feature>
<dbReference type="AlphaFoldDB" id="A0AAQ3X7H7"/>
<dbReference type="EMBL" id="CP144752">
    <property type="protein sequence ID" value="WVZ87934.1"/>
    <property type="molecule type" value="Genomic_DNA"/>
</dbReference>
<evidence type="ECO:0000313" key="2">
    <source>
        <dbReference type="EMBL" id="WVZ87925.1"/>
    </source>
</evidence>
<feature type="compositionally biased region" description="Polar residues" evidence="1">
    <location>
        <begin position="728"/>
        <end position="738"/>
    </location>
</feature>
<dbReference type="InterPro" id="IPR012677">
    <property type="entry name" value="Nucleotide-bd_a/b_plait_sf"/>
</dbReference>
<evidence type="ECO:0000313" key="3">
    <source>
        <dbReference type="EMBL" id="WVZ87934.1"/>
    </source>
</evidence>
<feature type="region of interest" description="Disordered" evidence="1">
    <location>
        <begin position="724"/>
        <end position="753"/>
    </location>
</feature>
<feature type="compositionally biased region" description="Polar residues" evidence="1">
    <location>
        <begin position="322"/>
        <end position="335"/>
    </location>
</feature>
<dbReference type="GO" id="GO:0030014">
    <property type="term" value="C:CCR4-NOT complex"/>
    <property type="evidence" value="ECO:0007669"/>
    <property type="project" value="InterPro"/>
</dbReference>
<dbReference type="EMBL" id="CP144752">
    <property type="protein sequence ID" value="WVZ87925.1"/>
    <property type="molecule type" value="Genomic_DNA"/>
</dbReference>
<dbReference type="GO" id="GO:0016567">
    <property type="term" value="P:protein ubiquitination"/>
    <property type="evidence" value="ECO:0007669"/>
    <property type="project" value="TreeGrafter"/>
</dbReference>
<dbReference type="PANTHER" id="PTHR12603:SF36">
    <property type="entry name" value="RNA BINDING (RRM_RBD_RNP MOTIFS) FAMILY PROTEIN"/>
    <property type="match status" value="1"/>
</dbReference>
<gene>
    <name evidence="2" type="ORF">U9M48_034499</name>
    <name evidence="3" type="ORF">U9M48_034508</name>
</gene>